<evidence type="ECO:0000256" key="4">
    <source>
        <dbReference type="ARBA" id="ARBA00022729"/>
    </source>
</evidence>
<dbReference type="PRINTS" id="PR01225">
    <property type="entry name" value="EXPANSNFAMLY"/>
</dbReference>
<feature type="chain" id="PRO_5014584687" description="Expansin" evidence="6">
    <location>
        <begin position="21"/>
        <end position="314"/>
    </location>
</feature>
<dbReference type="GO" id="GO:0016020">
    <property type="term" value="C:membrane"/>
    <property type="evidence" value="ECO:0007669"/>
    <property type="project" value="UniProtKB-SubCell"/>
</dbReference>
<dbReference type="CDD" id="cd22274">
    <property type="entry name" value="DPBB_EXPA_N"/>
    <property type="match status" value="1"/>
</dbReference>
<dbReference type="PRINTS" id="PR01226">
    <property type="entry name" value="EXPANSIN"/>
</dbReference>
<keyword evidence="5" id="KW-0472">Membrane</keyword>
<keyword evidence="3 6" id="KW-0964">Secreted</keyword>
<evidence type="ECO:0000256" key="1">
    <source>
        <dbReference type="ARBA" id="ARBA00005392"/>
    </source>
</evidence>
<protein>
    <recommendedName>
        <fullName evidence="6">Expansin</fullName>
    </recommendedName>
</protein>
<dbReference type="SMART" id="SM00837">
    <property type="entry name" value="DPBB_1"/>
    <property type="match status" value="1"/>
</dbReference>
<name>M8CNA5_AEGTA</name>
<dbReference type="SUPFAM" id="SSF50685">
    <property type="entry name" value="Barwin-like endoglucanases"/>
    <property type="match status" value="1"/>
</dbReference>
<dbReference type="PANTHER" id="PTHR31867">
    <property type="entry name" value="EXPANSIN-A15"/>
    <property type="match status" value="1"/>
</dbReference>
<accession>M8CNA5</accession>
<dbReference type="InterPro" id="IPR002963">
    <property type="entry name" value="Expansin"/>
</dbReference>
<keyword evidence="4 6" id="KW-0732">Signal</keyword>
<dbReference type="Gene3D" id="2.40.40.10">
    <property type="entry name" value="RlpA-like domain"/>
    <property type="match status" value="1"/>
</dbReference>
<dbReference type="InterPro" id="IPR036749">
    <property type="entry name" value="Expansin_CBD_sf"/>
</dbReference>
<dbReference type="Gene3D" id="2.60.40.760">
    <property type="entry name" value="Expansin, cellulose-binding-like domain"/>
    <property type="match status" value="1"/>
</dbReference>
<dbReference type="InterPro" id="IPR007117">
    <property type="entry name" value="Expansin_CBD"/>
</dbReference>
<dbReference type="InterPro" id="IPR007118">
    <property type="entry name" value="Expan_Lol_pI"/>
</dbReference>
<feature type="signal peptide" evidence="6">
    <location>
        <begin position="1"/>
        <end position="20"/>
    </location>
</feature>
<sequence>MEFLGLLALAIAAVVGAVAGDDSTWSNGRATFYGGNDASGTMGGACGYGNMFSAGYGTNTAALSTALFNNGQSCGACFEIRCAGSGSCLPGSAVVTATNLCPANYALPNNEGGWCNPPQSHFDLAEPMFTKIAQARAGVVPVQYRRVVCVKTGGIRFTITGHSYFNLVLITNVAGAGDLTAVYVKSPSTGWLTMSHNWGANWQNGAMLNGQPLSFRVTTSDGRTITSNNVAPSGWSFGQTYAANTSDPVEDGIMFSSPSPCPDGASSLVGGRVEVRSFQSTLLFIDDSCCSGALVLCDLSMRLPDYLTRFAWLR</sequence>
<evidence type="ECO:0000256" key="5">
    <source>
        <dbReference type="ARBA" id="ARBA00023136"/>
    </source>
</evidence>
<dbReference type="InterPro" id="IPR009009">
    <property type="entry name" value="RlpA-like_DPBB"/>
</dbReference>
<dbReference type="Pfam" id="PF03330">
    <property type="entry name" value="DPBB_1"/>
    <property type="match status" value="1"/>
</dbReference>
<evidence type="ECO:0000313" key="7">
    <source>
        <dbReference type="EnsemblPlants" id="EMT28952"/>
    </source>
</evidence>
<comment type="similarity">
    <text evidence="1 6">Belongs to the expansin family. Expansin A subfamily.</text>
</comment>
<dbReference type="InterPro" id="IPR007112">
    <property type="entry name" value="Expansin/allergen_DPBB_dom"/>
</dbReference>
<dbReference type="EnsemblPlants" id="EMT28952">
    <property type="protein sequence ID" value="EMT28952"/>
    <property type="gene ID" value="F775_32520"/>
</dbReference>
<dbReference type="Pfam" id="PF01357">
    <property type="entry name" value="Expansin_C"/>
    <property type="match status" value="1"/>
</dbReference>
<dbReference type="SUPFAM" id="SSF49590">
    <property type="entry name" value="PHL pollen allergen"/>
    <property type="match status" value="1"/>
</dbReference>
<evidence type="ECO:0000256" key="3">
    <source>
        <dbReference type="ARBA" id="ARBA00022525"/>
    </source>
</evidence>
<reference evidence="7" key="1">
    <citation type="submission" date="2015-06" db="UniProtKB">
        <authorList>
            <consortium name="EnsemblPlants"/>
        </authorList>
    </citation>
    <scope>IDENTIFICATION</scope>
</reference>
<evidence type="ECO:0000256" key="6">
    <source>
        <dbReference type="RuleBase" id="RU365023"/>
    </source>
</evidence>
<dbReference type="PROSITE" id="PS50843">
    <property type="entry name" value="EXPANSIN_CBD"/>
    <property type="match status" value="1"/>
</dbReference>
<dbReference type="FunFam" id="2.60.40.760:FF:000001">
    <property type="entry name" value="Expansin"/>
    <property type="match status" value="1"/>
</dbReference>
<dbReference type="InterPro" id="IPR036908">
    <property type="entry name" value="RlpA-like_sf"/>
</dbReference>
<dbReference type="PROSITE" id="PS50842">
    <property type="entry name" value="EXPANSIN_EG45"/>
    <property type="match status" value="1"/>
</dbReference>
<comment type="function">
    <text evidence="6">Causes loosening and extension of plant cell walls by disrupting non-covalent bonding between cellulose microfibrils and matrix glucans. No enzymatic activity has been found.</text>
</comment>
<evidence type="ECO:0000256" key="2">
    <source>
        <dbReference type="ARBA" id="ARBA00022512"/>
    </source>
</evidence>
<dbReference type="AlphaFoldDB" id="M8CNA5"/>
<dbReference type="GO" id="GO:0005576">
    <property type="term" value="C:extracellular region"/>
    <property type="evidence" value="ECO:0007669"/>
    <property type="project" value="InterPro"/>
</dbReference>
<organism evidence="7">
    <name type="scientific">Aegilops tauschii</name>
    <name type="common">Tausch's goatgrass</name>
    <name type="synonym">Aegilops squarrosa</name>
    <dbReference type="NCBI Taxonomy" id="37682"/>
    <lineage>
        <taxon>Eukaryota</taxon>
        <taxon>Viridiplantae</taxon>
        <taxon>Streptophyta</taxon>
        <taxon>Embryophyta</taxon>
        <taxon>Tracheophyta</taxon>
        <taxon>Spermatophyta</taxon>
        <taxon>Magnoliopsida</taxon>
        <taxon>Liliopsida</taxon>
        <taxon>Poales</taxon>
        <taxon>Poaceae</taxon>
        <taxon>BOP clade</taxon>
        <taxon>Pooideae</taxon>
        <taxon>Triticodae</taxon>
        <taxon>Triticeae</taxon>
        <taxon>Triticinae</taxon>
        <taxon>Aegilops</taxon>
    </lineage>
</organism>
<proteinExistence type="inferred from homology"/>
<dbReference type="GO" id="GO:0009664">
    <property type="term" value="P:plant-type cell wall organization"/>
    <property type="evidence" value="ECO:0007669"/>
    <property type="project" value="InterPro"/>
</dbReference>
<keyword evidence="2 6" id="KW-0134">Cell wall</keyword>
<comment type="subcellular location">
    <subcellularLocation>
        <location evidence="6">Secreted</location>
        <location evidence="6">Cell wall</location>
    </subcellularLocation>
    <subcellularLocation>
        <location evidence="6">Membrane</location>
        <topology evidence="6">Peripheral membrane protein</topology>
    </subcellularLocation>
</comment>
<keyword evidence="6" id="KW-0961">Cell wall biogenesis/degradation</keyword>